<protein>
    <recommendedName>
        <fullName evidence="6">Threonyl/alanyl tRNA synthetase SAD domain-containing protein</fullName>
    </recommendedName>
</protein>
<comment type="caution">
    <text evidence="7">The sequence shown here is derived from an EMBL/GenBank/DDBJ whole genome shotgun (WGS) entry which is preliminary data.</text>
</comment>
<name>A0AAD5LFE0_PYTIN</name>
<evidence type="ECO:0000313" key="8">
    <source>
        <dbReference type="Proteomes" id="UP001209570"/>
    </source>
</evidence>
<dbReference type="GO" id="GO:0005524">
    <property type="term" value="F:ATP binding"/>
    <property type="evidence" value="ECO:0007669"/>
    <property type="project" value="InterPro"/>
</dbReference>
<evidence type="ECO:0000256" key="4">
    <source>
        <dbReference type="ARBA" id="ARBA00022833"/>
    </source>
</evidence>
<dbReference type="SUPFAM" id="SSF55186">
    <property type="entry name" value="ThrRS/AlaRS common domain"/>
    <property type="match status" value="1"/>
</dbReference>
<dbReference type="InterPro" id="IPR012947">
    <property type="entry name" value="tRNA_SAD"/>
</dbReference>
<sequence>MAGATDVAPPGALACQRDSSLRELRTRVVAVEAGADGAFDVELQDTVLFPEGGGQPCDTGRLNDVRVESVAVKQGRCLHRVAARADGSAPLVVGDEVTAAVDWDRRFDHMQQHSGQHLLSAICEKYGYDTTTWSLGDERCNVELVPYEASTGRAPSPADAPKGKTIPAETLAKIEREVNAAIVAGRSMVPSFVTQGTPEWERVASKFEPSQRPDALRVMVIDGIDWNPCCGTHVQSLAQLQSLRLLHTEYARGASRVWFVVGERVNREFSRMFQREQHLTKLLSCAPDEHASRVDKLLQAQRSANKELKALQKEVAAAVAAELLAKRAESPVVHYHRPDADLAFLQSIVAGLGSEGEARGASTFVLTAGDARGDGCFVLVGPQAVISQHGKRLIEEIDGKGGGGRNGVMQGKAKALQRVSALLESLRALQL</sequence>
<reference evidence="7" key="1">
    <citation type="submission" date="2021-12" db="EMBL/GenBank/DDBJ databases">
        <title>Prjna785345.</title>
        <authorList>
            <person name="Rujirawat T."/>
            <person name="Krajaejun T."/>
        </authorList>
    </citation>
    <scope>NUCLEOTIDE SEQUENCE</scope>
    <source>
        <strain evidence="7">Pi057C3</strain>
    </source>
</reference>
<evidence type="ECO:0000256" key="2">
    <source>
        <dbReference type="ARBA" id="ARBA00008429"/>
    </source>
</evidence>
<evidence type="ECO:0000256" key="3">
    <source>
        <dbReference type="ARBA" id="ARBA00022723"/>
    </source>
</evidence>
<evidence type="ECO:0000256" key="1">
    <source>
        <dbReference type="ARBA" id="ARBA00001947"/>
    </source>
</evidence>
<feature type="coiled-coil region" evidence="5">
    <location>
        <begin position="294"/>
        <end position="321"/>
    </location>
</feature>
<accession>A0AAD5LFE0</accession>
<dbReference type="InterPro" id="IPR009000">
    <property type="entry name" value="Transl_B-barrel_sf"/>
</dbReference>
<proteinExistence type="inferred from homology"/>
<evidence type="ECO:0000256" key="5">
    <source>
        <dbReference type="SAM" id="Coils"/>
    </source>
</evidence>
<dbReference type="PANTHER" id="PTHR43462:SF1">
    <property type="entry name" value="ALANYL-TRNA EDITING PROTEIN AARSD1"/>
    <property type="match status" value="1"/>
</dbReference>
<dbReference type="PANTHER" id="PTHR43462">
    <property type="entry name" value="ALANYL-TRNA EDITING PROTEIN"/>
    <property type="match status" value="1"/>
</dbReference>
<gene>
    <name evidence="7" type="ORF">P43SY_006911</name>
</gene>
<dbReference type="Gene3D" id="2.40.30.130">
    <property type="match status" value="1"/>
</dbReference>
<dbReference type="InterPro" id="IPR018163">
    <property type="entry name" value="Thr/Ala-tRNA-synth_IIc_edit"/>
</dbReference>
<feature type="domain" description="Threonyl/alanyl tRNA synthetase SAD" evidence="6">
    <location>
        <begin position="216"/>
        <end position="258"/>
    </location>
</feature>
<comment type="cofactor">
    <cofactor evidence="1">
        <name>Zn(2+)</name>
        <dbReference type="ChEBI" id="CHEBI:29105"/>
    </cofactor>
</comment>
<keyword evidence="4" id="KW-0862">Zinc</keyword>
<evidence type="ECO:0000313" key="7">
    <source>
        <dbReference type="EMBL" id="KAJ0399040.1"/>
    </source>
</evidence>
<dbReference type="GO" id="GO:0046872">
    <property type="term" value="F:metal ion binding"/>
    <property type="evidence" value="ECO:0007669"/>
    <property type="project" value="UniProtKB-KW"/>
</dbReference>
<dbReference type="GO" id="GO:0043039">
    <property type="term" value="P:tRNA aminoacylation"/>
    <property type="evidence" value="ECO:0007669"/>
    <property type="project" value="InterPro"/>
</dbReference>
<keyword evidence="5" id="KW-0175">Coiled coil</keyword>
<dbReference type="SUPFAM" id="SSF50447">
    <property type="entry name" value="Translation proteins"/>
    <property type="match status" value="1"/>
</dbReference>
<dbReference type="GO" id="GO:0004812">
    <property type="term" value="F:aminoacyl-tRNA ligase activity"/>
    <property type="evidence" value="ECO:0007669"/>
    <property type="project" value="InterPro"/>
</dbReference>
<dbReference type="SMART" id="SM00863">
    <property type="entry name" value="tRNA_SAD"/>
    <property type="match status" value="1"/>
</dbReference>
<dbReference type="GO" id="GO:0002196">
    <property type="term" value="F:Ser-tRNA(Ala) deacylase activity"/>
    <property type="evidence" value="ECO:0007669"/>
    <property type="project" value="TreeGrafter"/>
</dbReference>
<keyword evidence="8" id="KW-1185">Reference proteome</keyword>
<keyword evidence="3" id="KW-0479">Metal-binding</keyword>
<dbReference type="Proteomes" id="UP001209570">
    <property type="component" value="Unassembled WGS sequence"/>
</dbReference>
<dbReference type="InterPro" id="IPR051335">
    <property type="entry name" value="Alanyl-tRNA_Editing_Enzymes"/>
</dbReference>
<dbReference type="AlphaFoldDB" id="A0AAD5LFE0"/>
<evidence type="ECO:0000259" key="6">
    <source>
        <dbReference type="SMART" id="SM00863"/>
    </source>
</evidence>
<organism evidence="7 8">
    <name type="scientific">Pythium insidiosum</name>
    <name type="common">Pythiosis disease agent</name>
    <dbReference type="NCBI Taxonomy" id="114742"/>
    <lineage>
        <taxon>Eukaryota</taxon>
        <taxon>Sar</taxon>
        <taxon>Stramenopiles</taxon>
        <taxon>Oomycota</taxon>
        <taxon>Peronosporomycetes</taxon>
        <taxon>Pythiales</taxon>
        <taxon>Pythiaceae</taxon>
        <taxon>Pythium</taxon>
    </lineage>
</organism>
<dbReference type="EMBL" id="JAKCXM010000196">
    <property type="protein sequence ID" value="KAJ0399040.1"/>
    <property type="molecule type" value="Genomic_DNA"/>
</dbReference>
<comment type="similarity">
    <text evidence="2">Belongs to the class-II aminoacyl-tRNA synthetase family. Alax-L subfamily.</text>
</comment>
<dbReference type="Gene3D" id="3.30.980.10">
    <property type="entry name" value="Threonyl-trna Synthetase, Chain A, domain 2"/>
    <property type="match status" value="1"/>
</dbReference>